<feature type="region of interest" description="Disordered" evidence="1">
    <location>
        <begin position="114"/>
        <end position="138"/>
    </location>
</feature>
<feature type="region of interest" description="Disordered" evidence="1">
    <location>
        <begin position="1034"/>
        <end position="1057"/>
    </location>
</feature>
<feature type="region of interest" description="Disordered" evidence="1">
    <location>
        <begin position="714"/>
        <end position="733"/>
    </location>
</feature>
<accession>A0AAQ3QCU5</accession>
<feature type="region of interest" description="Disordered" evidence="1">
    <location>
        <begin position="920"/>
        <end position="941"/>
    </location>
</feature>
<feature type="region of interest" description="Disordered" evidence="1">
    <location>
        <begin position="973"/>
        <end position="1016"/>
    </location>
</feature>
<reference evidence="2 3" key="1">
    <citation type="submission" date="2023-10" db="EMBL/GenBank/DDBJ databases">
        <title>Chromosome-scale genome assembly provides insights into flower coloration mechanisms of Canna indica.</title>
        <authorList>
            <person name="Li C."/>
        </authorList>
    </citation>
    <scope>NUCLEOTIDE SEQUENCE [LARGE SCALE GENOMIC DNA]</scope>
    <source>
        <tissue evidence="2">Flower</tissue>
    </source>
</reference>
<feature type="region of interest" description="Disordered" evidence="1">
    <location>
        <begin position="1"/>
        <end position="102"/>
    </location>
</feature>
<evidence type="ECO:0000313" key="2">
    <source>
        <dbReference type="EMBL" id="WOL04408.1"/>
    </source>
</evidence>
<sequence length="1162" mass="125914">MEGEENRREQSPVSASHGGGKVCHRCGWVYPNPHPSKKHRAAHRKNCGGTAVSKPLDNAVDVAGATDEEPRDNFGDVKIEDSESEREEGKAAGQSGGESEELSKVVILDSDIVDNPPESHVLHHGNKDQSSDKESTAKQLVDLSQSDSIIYEDTESSPHLPLTRKSQMNASEQELSCATSQNVVDSADVGNNKRTEIPVVDNSDFCIPEVLILHHDSSSSCSLTDSGLQKIDNSVELVAAVDQANAVVTTQMLGSHEVSANKLESQSDIVGQISEVIPFCKGQCTLEINGEHFDTPIDSSGCEYQVGKAAHSLDNAIEPEDHQTLQVASNTLLLEATKQKPGSLEDSGSVETVPTSSSANAEGLSEFVGHIVDEEPKVSELLVAASNNTNLVHSNIMVNEGYSLHSNLVDEVPEVSELLVAESNNNTNLVHSNMVVNEGYSLHSNDDHYCKDENSGRSQLVNEFEYELEESMKKIGRPKVELDYLESHKQTTSLVSSAEQAVGLDGQVTNSCETSTEIERYKINYLFQGHDSSLCHEGTSADNVRIEDSAVTVPGILETSKTSAKSETVSQEATQVDNGVVFEEKKQGMLKEGSSFLDPRIDSQPEDCATELKPPSGDDYLDGISNYHLDKADPQETLQETHVQSAAVDKIIDHVREAVPSTNEAVAANDSSDDGISNYHLNKPDPQETLQEIHVQSAAVDEIIDHVREAVPSTNEAVAENDSSEDGISNYHLDKPDPQETLQEIHVQSAAADEIISHVREVVPSVNEAVAENDSSENHCDKLNLHEGGTDNLETICGSQLELQNIFEARSVDPVSSDRNNHNPCATEIDHILNVEKENSVSSVLDKEPISEGNEVGLCHDDEGILKAAECSISEFLQSLNEKHPSDFHLKTNDTPGASFSISSMAEDLNHQIMQQTDANMGKTDSADPNSQEEQQSDSCTETIDNSINLNSQPGSIEALWGSVSDGARASLSHAAKEEPNFDAKASPPTDSQTTKDLGSRDTTAGGALSKSSAENNDKLDGSLIALLDPGQKSISNENKSINNSKHETEGGNTSEESTAKMLNWNSGKTHVMLKNLLAEANHESKQRTNDLEDIGLLTSKESMDLQETGSESSDKPKKPFTDQIDHKEWNSPARFPVTKHVKKKAKGKQAWVPFICCPSTN</sequence>
<feature type="compositionally biased region" description="Basic and acidic residues" evidence="1">
    <location>
        <begin position="1"/>
        <end position="10"/>
    </location>
</feature>
<proteinExistence type="predicted"/>
<feature type="compositionally biased region" description="Polar residues" evidence="1">
    <location>
        <begin position="349"/>
        <end position="358"/>
    </location>
</feature>
<dbReference type="Proteomes" id="UP001327560">
    <property type="component" value="Chromosome 4"/>
</dbReference>
<feature type="compositionally biased region" description="Basic residues" evidence="1">
    <location>
        <begin position="1138"/>
        <end position="1148"/>
    </location>
</feature>
<dbReference type="PANTHER" id="PTHR35746:SF1">
    <property type="entry name" value="PENTATRICOPEPTIDE REPEAT (PPR) SUPERFAMILY PROTEIN"/>
    <property type="match status" value="1"/>
</dbReference>
<dbReference type="AlphaFoldDB" id="A0AAQ3QCU5"/>
<gene>
    <name evidence="2" type="ORF">Cni_G13129</name>
</gene>
<feature type="compositionally biased region" description="Basic residues" evidence="1">
    <location>
        <begin position="35"/>
        <end position="46"/>
    </location>
</feature>
<feature type="compositionally biased region" description="Basic and acidic residues" evidence="1">
    <location>
        <begin position="125"/>
        <end position="136"/>
    </location>
</feature>
<feature type="compositionally biased region" description="Polar residues" evidence="1">
    <location>
        <begin position="927"/>
        <end position="941"/>
    </location>
</feature>
<protein>
    <submittedName>
        <fullName evidence="2">Uncharacterized protein</fullName>
    </submittedName>
</protein>
<feature type="compositionally biased region" description="Low complexity" evidence="1">
    <location>
        <begin position="1034"/>
        <end position="1044"/>
    </location>
</feature>
<feature type="region of interest" description="Disordered" evidence="1">
    <location>
        <begin position="1102"/>
        <end position="1149"/>
    </location>
</feature>
<feature type="compositionally biased region" description="Polar residues" evidence="1">
    <location>
        <begin position="989"/>
        <end position="1003"/>
    </location>
</feature>
<dbReference type="EMBL" id="CP136893">
    <property type="protein sequence ID" value="WOL04408.1"/>
    <property type="molecule type" value="Genomic_DNA"/>
</dbReference>
<feature type="compositionally biased region" description="Basic and acidic residues" evidence="1">
    <location>
        <begin position="71"/>
        <end position="81"/>
    </location>
</feature>
<feature type="compositionally biased region" description="Basic and acidic residues" evidence="1">
    <location>
        <begin position="1113"/>
        <end position="1130"/>
    </location>
</feature>
<organism evidence="2 3">
    <name type="scientific">Canna indica</name>
    <name type="common">Indian-shot</name>
    <dbReference type="NCBI Taxonomy" id="4628"/>
    <lineage>
        <taxon>Eukaryota</taxon>
        <taxon>Viridiplantae</taxon>
        <taxon>Streptophyta</taxon>
        <taxon>Embryophyta</taxon>
        <taxon>Tracheophyta</taxon>
        <taxon>Spermatophyta</taxon>
        <taxon>Magnoliopsida</taxon>
        <taxon>Liliopsida</taxon>
        <taxon>Zingiberales</taxon>
        <taxon>Cannaceae</taxon>
        <taxon>Canna</taxon>
    </lineage>
</organism>
<evidence type="ECO:0000256" key="1">
    <source>
        <dbReference type="SAM" id="MobiDB-lite"/>
    </source>
</evidence>
<name>A0AAQ3QCU5_9LILI</name>
<evidence type="ECO:0000313" key="3">
    <source>
        <dbReference type="Proteomes" id="UP001327560"/>
    </source>
</evidence>
<dbReference type="PANTHER" id="PTHR35746">
    <property type="entry name" value="PENTATRICOPEPTIDE REPEAT (PPR) SUPERFAMILY PROTEIN"/>
    <property type="match status" value="1"/>
</dbReference>
<keyword evidence="3" id="KW-1185">Reference proteome</keyword>
<feature type="region of interest" description="Disordered" evidence="1">
    <location>
        <begin position="339"/>
        <end position="358"/>
    </location>
</feature>